<feature type="domain" description="Methyltransferase" evidence="1">
    <location>
        <begin position="41"/>
        <end position="138"/>
    </location>
</feature>
<accession>A0A0R2A136</accession>
<keyword evidence="3" id="KW-1185">Reference proteome</keyword>
<dbReference type="InterPro" id="IPR050447">
    <property type="entry name" value="Erg6_SMT_methyltransf"/>
</dbReference>
<dbReference type="PATRIC" id="fig|1423813.3.peg.195"/>
<dbReference type="InterPro" id="IPR041698">
    <property type="entry name" value="Methyltransf_25"/>
</dbReference>
<keyword evidence="2" id="KW-0808">Transferase</keyword>
<dbReference type="RefSeq" id="WP_057779878.1">
    <property type="nucleotide sequence ID" value="NZ_AYYY01000061.1"/>
</dbReference>
<dbReference type="Proteomes" id="UP000051733">
    <property type="component" value="Unassembled WGS sequence"/>
</dbReference>
<keyword evidence="2" id="KW-0489">Methyltransferase</keyword>
<dbReference type="GO" id="GO:0008168">
    <property type="term" value="F:methyltransferase activity"/>
    <property type="evidence" value="ECO:0007669"/>
    <property type="project" value="UniProtKB-KW"/>
</dbReference>
<dbReference type="SUPFAM" id="SSF53335">
    <property type="entry name" value="S-adenosyl-L-methionine-dependent methyltransferases"/>
    <property type="match status" value="1"/>
</dbReference>
<dbReference type="Gene3D" id="3.40.50.150">
    <property type="entry name" value="Vaccinia Virus protein VP39"/>
    <property type="match status" value="1"/>
</dbReference>
<evidence type="ECO:0000259" key="1">
    <source>
        <dbReference type="Pfam" id="PF13649"/>
    </source>
</evidence>
<dbReference type="CDD" id="cd02440">
    <property type="entry name" value="AdoMet_MTases"/>
    <property type="match status" value="1"/>
</dbReference>
<dbReference type="PANTHER" id="PTHR44068">
    <property type="entry name" value="ZGC:194242"/>
    <property type="match status" value="1"/>
</dbReference>
<organism evidence="2 3">
    <name type="scientific">Paucilactobacillus vaccinostercus DSM 20634</name>
    <dbReference type="NCBI Taxonomy" id="1423813"/>
    <lineage>
        <taxon>Bacteria</taxon>
        <taxon>Bacillati</taxon>
        <taxon>Bacillota</taxon>
        <taxon>Bacilli</taxon>
        <taxon>Lactobacillales</taxon>
        <taxon>Lactobacillaceae</taxon>
        <taxon>Paucilactobacillus</taxon>
    </lineage>
</organism>
<evidence type="ECO:0000313" key="3">
    <source>
        <dbReference type="Proteomes" id="UP000051733"/>
    </source>
</evidence>
<dbReference type="AlphaFoldDB" id="A0A0R2A136"/>
<dbReference type="Pfam" id="PF13649">
    <property type="entry name" value="Methyltransf_25"/>
    <property type="match status" value="1"/>
</dbReference>
<dbReference type="PANTHER" id="PTHR44068:SF11">
    <property type="entry name" value="GERANYL DIPHOSPHATE 2-C-METHYLTRANSFERASE"/>
    <property type="match status" value="1"/>
</dbReference>
<proteinExistence type="predicted"/>
<dbReference type="InterPro" id="IPR029063">
    <property type="entry name" value="SAM-dependent_MTases_sf"/>
</dbReference>
<dbReference type="GO" id="GO:0032259">
    <property type="term" value="P:methylation"/>
    <property type="evidence" value="ECO:0007669"/>
    <property type="project" value="UniProtKB-KW"/>
</dbReference>
<gene>
    <name evidence="2" type="ORF">FC26_GL000184</name>
</gene>
<dbReference type="STRING" id="1423813.FC26_GL000184"/>
<dbReference type="OrthoDB" id="9808140at2"/>
<protein>
    <submittedName>
        <fullName evidence="2">Methyltransferase type 11</fullName>
    </submittedName>
</protein>
<sequence length="250" mass="28041">MALEPGHNFLARLGKTKLRPGGIEATNWLIDQAHIKADTKVLEVACNMGTTMMSVAQHYGCHVIGIDQSPAAIEKAQKNIAKAHLADQLEVFQGNAMKLPFEDESFDVVINEAMLTMLSERAKHKAITEYYRVLKHGGVLLTHDVCLMKGDSPELIRALGEAIHVHAQPLTSGNWQREFSDAGFSVEQNYGAMTLMNPAGMIHDEGFFRAVKIVFNGLKPRNRQQFFKMFRFFKGHRDQLGYIANFSRKP</sequence>
<comment type="caution">
    <text evidence="2">The sequence shown here is derived from an EMBL/GenBank/DDBJ whole genome shotgun (WGS) entry which is preliminary data.</text>
</comment>
<evidence type="ECO:0000313" key="2">
    <source>
        <dbReference type="EMBL" id="KRM60704.1"/>
    </source>
</evidence>
<name>A0A0R2A136_9LACO</name>
<dbReference type="EMBL" id="AYYY01000061">
    <property type="protein sequence ID" value="KRM60704.1"/>
    <property type="molecule type" value="Genomic_DNA"/>
</dbReference>
<reference evidence="2 3" key="1">
    <citation type="journal article" date="2015" name="Genome Announc.">
        <title>Expanding the biotechnology potential of lactobacilli through comparative genomics of 213 strains and associated genera.</title>
        <authorList>
            <person name="Sun Z."/>
            <person name="Harris H.M."/>
            <person name="McCann A."/>
            <person name="Guo C."/>
            <person name="Argimon S."/>
            <person name="Zhang W."/>
            <person name="Yang X."/>
            <person name="Jeffery I.B."/>
            <person name="Cooney J.C."/>
            <person name="Kagawa T.F."/>
            <person name="Liu W."/>
            <person name="Song Y."/>
            <person name="Salvetti E."/>
            <person name="Wrobel A."/>
            <person name="Rasinkangas P."/>
            <person name="Parkhill J."/>
            <person name="Rea M.C."/>
            <person name="O'Sullivan O."/>
            <person name="Ritari J."/>
            <person name="Douillard F.P."/>
            <person name="Paul Ross R."/>
            <person name="Yang R."/>
            <person name="Briner A.E."/>
            <person name="Felis G.E."/>
            <person name="de Vos W.M."/>
            <person name="Barrangou R."/>
            <person name="Klaenhammer T.R."/>
            <person name="Caufield P.W."/>
            <person name="Cui Y."/>
            <person name="Zhang H."/>
            <person name="O'Toole P.W."/>
        </authorList>
    </citation>
    <scope>NUCLEOTIDE SEQUENCE [LARGE SCALE GENOMIC DNA]</scope>
    <source>
        <strain evidence="2 3">DSM 20634</strain>
    </source>
</reference>